<dbReference type="HAMAP" id="MF_00171">
    <property type="entry name" value="TruA"/>
    <property type="match status" value="1"/>
</dbReference>
<dbReference type="InterPro" id="IPR020103">
    <property type="entry name" value="PsdUridine_synth_cat_dom_sf"/>
</dbReference>
<dbReference type="InterPro" id="IPR001406">
    <property type="entry name" value="PsdUridine_synth_TruA"/>
</dbReference>
<feature type="active site" description="Nucleophile" evidence="4 5">
    <location>
        <position position="65"/>
    </location>
</feature>
<dbReference type="CDD" id="cd02570">
    <property type="entry name" value="PseudoU_synth_EcTruA"/>
    <property type="match status" value="1"/>
</dbReference>
<dbReference type="GO" id="GO:0160147">
    <property type="term" value="F:tRNA pseudouridine(38-40) synthase activity"/>
    <property type="evidence" value="ECO:0007669"/>
    <property type="project" value="UniProtKB-EC"/>
</dbReference>
<dbReference type="Pfam" id="PF01416">
    <property type="entry name" value="PseudoU_synth_1"/>
    <property type="match status" value="2"/>
</dbReference>
<reference evidence="9 10" key="1">
    <citation type="submission" date="2015-04" db="EMBL/GenBank/DDBJ databases">
        <title>Complete Sequence for the Genome of the Thioalkalivibrio versutus D301.</title>
        <authorList>
            <person name="Mu T."/>
            <person name="Zhou J."/>
            <person name="Xu X."/>
        </authorList>
    </citation>
    <scope>NUCLEOTIDE SEQUENCE [LARGE SCALE GENOMIC DNA]</scope>
    <source>
        <strain evidence="9 10">D301</strain>
    </source>
</reference>
<dbReference type="InterPro" id="IPR020097">
    <property type="entry name" value="PsdUridine_synth_TruA_a/b_dom"/>
</dbReference>
<dbReference type="EMBL" id="CP011367">
    <property type="protein sequence ID" value="AKJ94853.1"/>
    <property type="molecule type" value="Genomic_DNA"/>
</dbReference>
<feature type="binding site" evidence="4 6">
    <location>
        <position position="123"/>
    </location>
    <ligand>
        <name>substrate</name>
    </ligand>
</feature>
<dbReference type="Gene3D" id="3.30.70.580">
    <property type="entry name" value="Pseudouridine synthase I, catalytic domain, N-terminal subdomain"/>
    <property type="match status" value="1"/>
</dbReference>
<dbReference type="EC" id="5.4.99.12" evidence="4"/>
<gene>
    <name evidence="4" type="primary">truA</name>
    <name evidence="9" type="ORF">TVD_05505</name>
</gene>
<comment type="caution">
    <text evidence="4">Lacks conserved residue(s) required for the propagation of feature annotation.</text>
</comment>
<organism evidence="9 10">
    <name type="scientific">Thioalkalivibrio versutus</name>
    <dbReference type="NCBI Taxonomy" id="106634"/>
    <lineage>
        <taxon>Bacteria</taxon>
        <taxon>Pseudomonadati</taxon>
        <taxon>Pseudomonadota</taxon>
        <taxon>Gammaproteobacteria</taxon>
        <taxon>Chromatiales</taxon>
        <taxon>Ectothiorhodospiraceae</taxon>
        <taxon>Thioalkalivibrio</taxon>
    </lineage>
</organism>
<evidence type="ECO:0000256" key="5">
    <source>
        <dbReference type="PIRSR" id="PIRSR001430-1"/>
    </source>
</evidence>
<dbReference type="PANTHER" id="PTHR11142">
    <property type="entry name" value="PSEUDOURIDYLATE SYNTHASE"/>
    <property type="match status" value="1"/>
</dbReference>
<evidence type="ECO:0000259" key="8">
    <source>
        <dbReference type="Pfam" id="PF01416"/>
    </source>
</evidence>
<comment type="function">
    <text evidence="4">Formation of pseudouridine at positions 38, 39 and 40 in the anticodon stem and loop of transfer RNAs.</text>
</comment>
<dbReference type="InterPro" id="IPR020094">
    <property type="entry name" value="TruA/RsuA/RluB/E/F_N"/>
</dbReference>
<evidence type="ECO:0000256" key="7">
    <source>
        <dbReference type="RuleBase" id="RU003792"/>
    </source>
</evidence>
<dbReference type="PATRIC" id="fig|106634.4.peg.1125"/>
<dbReference type="AlphaFoldDB" id="A0A0G3G0V9"/>
<protein>
    <recommendedName>
        <fullName evidence="4">tRNA pseudouridine synthase A</fullName>
        <ecNumber evidence="4">5.4.99.12</ecNumber>
    </recommendedName>
    <alternativeName>
        <fullName evidence="4">tRNA pseudouridine(38-40) synthase</fullName>
    </alternativeName>
    <alternativeName>
        <fullName evidence="4">tRNA pseudouridylate synthase I</fullName>
    </alternativeName>
    <alternativeName>
        <fullName evidence="4">tRNA-uridine isomerase I</fullName>
    </alternativeName>
</protein>
<evidence type="ECO:0000256" key="3">
    <source>
        <dbReference type="ARBA" id="ARBA00023235"/>
    </source>
</evidence>
<comment type="similarity">
    <text evidence="1 4 7">Belongs to the tRNA pseudouridine synthase TruA family.</text>
</comment>
<name>A0A0G3G0V9_9GAMM</name>
<evidence type="ECO:0000256" key="6">
    <source>
        <dbReference type="PIRSR" id="PIRSR001430-2"/>
    </source>
</evidence>
<evidence type="ECO:0000313" key="9">
    <source>
        <dbReference type="EMBL" id="AKJ94853.1"/>
    </source>
</evidence>
<keyword evidence="2 4" id="KW-0819">tRNA processing</keyword>
<dbReference type="SUPFAM" id="SSF55120">
    <property type="entry name" value="Pseudouridine synthase"/>
    <property type="match status" value="1"/>
</dbReference>
<accession>A0A0G3G0V9</accession>
<dbReference type="GO" id="GO:0003723">
    <property type="term" value="F:RNA binding"/>
    <property type="evidence" value="ECO:0007669"/>
    <property type="project" value="InterPro"/>
</dbReference>
<dbReference type="FunFam" id="3.30.70.580:FF:000001">
    <property type="entry name" value="tRNA pseudouridine synthase A"/>
    <property type="match status" value="1"/>
</dbReference>
<dbReference type="Gene3D" id="3.30.70.660">
    <property type="entry name" value="Pseudouridine synthase I, catalytic domain, C-terminal subdomain"/>
    <property type="match status" value="1"/>
</dbReference>
<dbReference type="STRING" id="106634.TVD_05505"/>
<keyword evidence="10" id="KW-1185">Reference proteome</keyword>
<dbReference type="KEGG" id="tvr:TVD_05505"/>
<feature type="domain" description="Pseudouridine synthase I TruA alpha/beta" evidence="8">
    <location>
        <begin position="158"/>
        <end position="258"/>
    </location>
</feature>
<dbReference type="PIRSF" id="PIRSF001430">
    <property type="entry name" value="tRNA_psdUrid_synth"/>
    <property type="match status" value="1"/>
</dbReference>
<keyword evidence="3 4" id="KW-0413">Isomerase</keyword>
<comment type="catalytic activity">
    <reaction evidence="4 7">
        <text>uridine(38/39/40) in tRNA = pseudouridine(38/39/40) in tRNA</text>
        <dbReference type="Rhea" id="RHEA:22376"/>
        <dbReference type="Rhea" id="RHEA-COMP:10085"/>
        <dbReference type="Rhea" id="RHEA-COMP:10087"/>
        <dbReference type="ChEBI" id="CHEBI:65314"/>
        <dbReference type="ChEBI" id="CHEBI:65315"/>
        <dbReference type="EC" id="5.4.99.12"/>
    </reaction>
</comment>
<evidence type="ECO:0000313" key="10">
    <source>
        <dbReference type="Proteomes" id="UP000064201"/>
    </source>
</evidence>
<evidence type="ECO:0000256" key="2">
    <source>
        <dbReference type="ARBA" id="ARBA00022694"/>
    </source>
</evidence>
<proteinExistence type="inferred from homology"/>
<sequence length="280" mass="30368">MSVSSGGGTGPATRQRWALGVEYDGRGLLGWQRQKDGPSVQGHLEAALGFVANHPVELNCAGRTDAGVHATAQVVHFDTPAQREPRAWILGSNSRLPGAIALTWAQPVPDTFHARFGAFGRRYRYVIANREIRPALEAGRVSWWRRPLDARRMHRAGQTFVGEHDFSSLRAAACQAKSPVRRVHSLSVSRRGSYVILDIHANAFLHHMVRNIAGVLLAVGDGRAEVGWPMEVLAARDRRASGITAPAGGLYFVHVDYPVEFELPITAGPVLDGVPGNAQG</sequence>
<comment type="subunit">
    <text evidence="4">Homodimer.</text>
</comment>
<evidence type="ECO:0000256" key="1">
    <source>
        <dbReference type="ARBA" id="ARBA00009375"/>
    </source>
</evidence>
<dbReference type="GO" id="GO:0031119">
    <property type="term" value="P:tRNA pseudouridine synthesis"/>
    <property type="evidence" value="ECO:0007669"/>
    <property type="project" value="UniProtKB-UniRule"/>
</dbReference>
<evidence type="ECO:0000256" key="4">
    <source>
        <dbReference type="HAMAP-Rule" id="MF_00171"/>
    </source>
</evidence>
<dbReference type="OrthoDB" id="9811823at2"/>
<dbReference type="Proteomes" id="UP000064201">
    <property type="component" value="Chromosome"/>
</dbReference>
<feature type="domain" description="Pseudouridine synthase I TruA alpha/beta" evidence="8">
    <location>
        <begin position="22"/>
        <end position="116"/>
    </location>
</feature>
<dbReference type="NCBIfam" id="TIGR00071">
    <property type="entry name" value="hisT_truA"/>
    <property type="match status" value="1"/>
</dbReference>
<dbReference type="RefSeq" id="WP_047251023.1">
    <property type="nucleotide sequence ID" value="NZ_CP011367.1"/>
</dbReference>
<dbReference type="PANTHER" id="PTHR11142:SF0">
    <property type="entry name" value="TRNA PSEUDOURIDINE SYNTHASE-LIKE 1"/>
    <property type="match status" value="1"/>
</dbReference>
<dbReference type="InterPro" id="IPR020095">
    <property type="entry name" value="PsdUridine_synth_TruA_C"/>
</dbReference>